<feature type="non-terminal residue" evidence="3">
    <location>
        <position position="1"/>
    </location>
</feature>
<evidence type="ECO:0000313" key="4">
    <source>
        <dbReference type="Proteomes" id="UP001523392"/>
    </source>
</evidence>
<gene>
    <name evidence="3" type="ORF">JYK14_17525</name>
</gene>
<dbReference type="Gene3D" id="1.25.40.10">
    <property type="entry name" value="Tetratricopeptide repeat domain"/>
    <property type="match status" value="1"/>
</dbReference>
<dbReference type="InterPro" id="IPR019734">
    <property type="entry name" value="TPR_rpt"/>
</dbReference>
<dbReference type="SUPFAM" id="SSF48452">
    <property type="entry name" value="TPR-like"/>
    <property type="match status" value="1"/>
</dbReference>
<protein>
    <recommendedName>
        <fullName evidence="5">Tetratricopeptide repeat protein</fullName>
    </recommendedName>
</protein>
<sequence length="130" mass="13800">AWPPSPPVAAPPVVPPPRPAVPAPPAPVARLEAAQRLADAGHLAEAVQQCEAQIRDSGPSADAFHLLGLLRDAAGSRPEAIANYRKALYLDPQHHEALAHLALLLEQQGDAAGARMLRDRLQRLSRRSGS</sequence>
<name>A0ABT1D8M1_9PROT</name>
<keyword evidence="4" id="KW-1185">Reference proteome</keyword>
<dbReference type="SMART" id="SM00028">
    <property type="entry name" value="TPR"/>
    <property type="match status" value="1"/>
</dbReference>
<evidence type="ECO:0000313" key="3">
    <source>
        <dbReference type="EMBL" id="MCO6417947.1"/>
    </source>
</evidence>
<evidence type="ECO:0000256" key="1">
    <source>
        <dbReference type="PROSITE-ProRule" id="PRU00339"/>
    </source>
</evidence>
<keyword evidence="1" id="KW-0802">TPR repeat</keyword>
<feature type="repeat" description="TPR" evidence="1">
    <location>
        <begin position="61"/>
        <end position="94"/>
    </location>
</feature>
<dbReference type="InterPro" id="IPR011990">
    <property type="entry name" value="TPR-like_helical_dom_sf"/>
</dbReference>
<dbReference type="Proteomes" id="UP001523392">
    <property type="component" value="Unassembled WGS sequence"/>
</dbReference>
<dbReference type="EMBL" id="JAFIRR010000111">
    <property type="protein sequence ID" value="MCO6417947.1"/>
    <property type="molecule type" value="Genomic_DNA"/>
</dbReference>
<reference evidence="3 4" key="1">
    <citation type="submission" date="2021-12" db="EMBL/GenBank/DDBJ databases">
        <title>Siccirubricoccus leaddurans sp. nov., a high concentration Zn2+ tolerance bacterium.</title>
        <authorList>
            <person name="Cao Y."/>
        </authorList>
    </citation>
    <scope>NUCLEOTIDE SEQUENCE [LARGE SCALE GENOMIC DNA]</scope>
    <source>
        <strain evidence="3 4">KC 17139</strain>
    </source>
</reference>
<dbReference type="PROSITE" id="PS50005">
    <property type="entry name" value="TPR"/>
    <property type="match status" value="1"/>
</dbReference>
<feature type="region of interest" description="Disordered" evidence="2">
    <location>
        <begin position="1"/>
        <end position="27"/>
    </location>
</feature>
<evidence type="ECO:0000256" key="2">
    <source>
        <dbReference type="SAM" id="MobiDB-lite"/>
    </source>
</evidence>
<organism evidence="3 4">
    <name type="scientific">Siccirubricoccus soli</name>
    <dbReference type="NCBI Taxonomy" id="2899147"/>
    <lineage>
        <taxon>Bacteria</taxon>
        <taxon>Pseudomonadati</taxon>
        <taxon>Pseudomonadota</taxon>
        <taxon>Alphaproteobacteria</taxon>
        <taxon>Acetobacterales</taxon>
        <taxon>Roseomonadaceae</taxon>
        <taxon>Siccirubricoccus</taxon>
    </lineage>
</organism>
<evidence type="ECO:0008006" key="5">
    <source>
        <dbReference type="Google" id="ProtNLM"/>
    </source>
</evidence>
<accession>A0ABT1D8M1</accession>
<proteinExistence type="predicted"/>
<comment type="caution">
    <text evidence="3">The sequence shown here is derived from an EMBL/GenBank/DDBJ whole genome shotgun (WGS) entry which is preliminary data.</text>
</comment>